<dbReference type="Proteomes" id="UP000485621">
    <property type="component" value="Unassembled WGS sequence"/>
</dbReference>
<name>A0A1V5ZM04_9BACT</name>
<proteinExistence type="predicted"/>
<reference evidence="1" key="1">
    <citation type="submission" date="2017-02" db="EMBL/GenBank/DDBJ databases">
        <title>Delving into the versatile metabolic prowess of the omnipresent phylum Bacteroidetes.</title>
        <authorList>
            <person name="Nobu M.K."/>
            <person name="Mei R."/>
            <person name="Narihiro T."/>
            <person name="Kuroda K."/>
            <person name="Liu W.-T."/>
        </authorList>
    </citation>
    <scope>NUCLEOTIDE SEQUENCE</scope>
    <source>
        <strain evidence="1">ADurb.Bin160</strain>
    </source>
</reference>
<comment type="caution">
    <text evidence="1">The sequence shown here is derived from an EMBL/GenBank/DDBJ whole genome shotgun (WGS) entry which is preliminary data.</text>
</comment>
<evidence type="ECO:0000313" key="1">
    <source>
        <dbReference type="EMBL" id="OQB41086.1"/>
    </source>
</evidence>
<protein>
    <submittedName>
        <fullName evidence="1">Uncharacterized protein</fullName>
    </submittedName>
</protein>
<sequence length="85" mass="9606">MFPPKKIIKIGDYDYIALSAATKNIKPDQLWNQIYEGNIITATENNVVYLEITSLIDVFGKDTVDSLLDKKNKNKDFSVPKQVDG</sequence>
<dbReference type="EMBL" id="MWDB01000024">
    <property type="protein sequence ID" value="OQB41086.1"/>
    <property type="molecule type" value="Genomic_DNA"/>
</dbReference>
<dbReference type="AlphaFoldDB" id="A0A1V5ZM04"/>
<accession>A0A1V5ZM04</accession>
<organism evidence="1">
    <name type="scientific">candidate division CPR1 bacterium ADurb.Bin160</name>
    <dbReference type="NCBI Taxonomy" id="1852826"/>
    <lineage>
        <taxon>Bacteria</taxon>
        <taxon>candidate division CPR1</taxon>
    </lineage>
</organism>
<gene>
    <name evidence="1" type="ORF">BWY04_01049</name>
</gene>